<feature type="domain" description="Putative auto-transporter adhesin head GIN" evidence="2">
    <location>
        <begin position="299"/>
        <end position="372"/>
    </location>
</feature>
<dbReference type="Pfam" id="PF10988">
    <property type="entry name" value="DUF2807"/>
    <property type="match status" value="2"/>
</dbReference>
<organism evidence="3 4">
    <name type="scientific">Xylanibacter muris</name>
    <dbReference type="NCBI Taxonomy" id="2736290"/>
    <lineage>
        <taxon>Bacteria</taxon>
        <taxon>Pseudomonadati</taxon>
        <taxon>Bacteroidota</taxon>
        <taxon>Bacteroidia</taxon>
        <taxon>Bacteroidales</taxon>
        <taxon>Prevotellaceae</taxon>
        <taxon>Xylanibacter</taxon>
    </lineage>
</organism>
<dbReference type="Proteomes" id="UP000714420">
    <property type="component" value="Unassembled WGS sequence"/>
</dbReference>
<reference evidence="3 4" key="1">
    <citation type="submission" date="2020-05" db="EMBL/GenBank/DDBJ databases">
        <title>Distinct polysaccharide utilization as determinants for interspecies competition between intestinal Prevotella spp.</title>
        <authorList>
            <person name="Galvez E.J.C."/>
            <person name="Iljazovic A."/>
            <person name="Strowig T."/>
        </authorList>
    </citation>
    <scope>NUCLEOTIDE SEQUENCE [LARGE SCALE GENOMIC DNA]</scope>
    <source>
        <strain evidence="3 4">PMUR</strain>
    </source>
</reference>
<evidence type="ECO:0000259" key="2">
    <source>
        <dbReference type="Pfam" id="PF10988"/>
    </source>
</evidence>
<evidence type="ECO:0000313" key="4">
    <source>
        <dbReference type="Proteomes" id="UP000714420"/>
    </source>
</evidence>
<dbReference type="Gene3D" id="2.160.20.120">
    <property type="match status" value="2"/>
</dbReference>
<evidence type="ECO:0000256" key="1">
    <source>
        <dbReference type="SAM" id="SignalP"/>
    </source>
</evidence>
<accession>A0ABX2ALD5</accession>
<comment type="caution">
    <text evidence="3">The sequence shown here is derived from an EMBL/GenBank/DDBJ whole genome shotgun (WGS) entry which is preliminary data.</text>
</comment>
<protein>
    <recommendedName>
        <fullName evidence="2">Putative auto-transporter adhesin head GIN domain-containing protein</fullName>
    </recommendedName>
</protein>
<dbReference type="InterPro" id="IPR021255">
    <property type="entry name" value="DUF2807"/>
</dbReference>
<feature type="domain" description="Putative auto-transporter adhesin head GIN" evidence="2">
    <location>
        <begin position="54"/>
        <end position="212"/>
    </location>
</feature>
<feature type="chain" id="PRO_5046915389" description="Putative auto-transporter adhesin head GIN domain-containing protein" evidence="1">
    <location>
        <begin position="21"/>
        <end position="375"/>
    </location>
</feature>
<keyword evidence="4" id="KW-1185">Reference proteome</keyword>
<name>A0ABX2ALD5_9BACT</name>
<dbReference type="RefSeq" id="WP_172275369.1">
    <property type="nucleotide sequence ID" value="NZ_CASGMU010000004.1"/>
</dbReference>
<proteinExistence type="predicted"/>
<feature type="signal peptide" evidence="1">
    <location>
        <begin position="1"/>
        <end position="20"/>
    </location>
</feature>
<dbReference type="EMBL" id="JABKKF010000005">
    <property type="protein sequence ID" value="NPD92014.1"/>
    <property type="molecule type" value="Genomic_DNA"/>
</dbReference>
<gene>
    <name evidence="3" type="ORF">HPS56_06545</name>
</gene>
<keyword evidence="1" id="KW-0732">Signal</keyword>
<sequence length="375" mass="40764">MKTVYTVILSAMTFNMTSCASSSDKNVVPEIKEAIASKALTKTNKRTIEYSLKNFHGIRNNSNVDIVFKHEKEYSVKVTADETTLKRLMVEVKSGILDISTLNISTEKGRNSDKAYLEISTPELSVIHNNGIADIKAGKLDNSKMNIENNGIINLIIDEIKTNDCSIHNNGQGNIKTTTVVCKLLDYENSGVDKFTASIQADNVRIENNGQEKTNLSIEAKKIGVENNGSMSADIKLNADAVKIDNSGIFKITDGNITCLTLSYENNGSGIFNGRTNANDVDIDNSGIMTTENNIKATKMKIGNNGTLKGKIDFKGEEADIENYGIGNITVNTDCTTLNAHNNGSASLKITGTADRTKIEGNGQSKIDTKELNKF</sequence>
<evidence type="ECO:0000313" key="3">
    <source>
        <dbReference type="EMBL" id="NPD92014.1"/>
    </source>
</evidence>